<reference evidence="1 2" key="1">
    <citation type="submission" date="2018-10" db="EMBL/GenBank/DDBJ databases">
        <title>Draft Genome Sequence of Anaerotignum sp. KCTC 15736.</title>
        <authorList>
            <person name="Choi S.H."/>
            <person name="Kim J.S."/>
            <person name="Kang S.W."/>
            <person name="Lee J.S."/>
            <person name="Park S.H."/>
        </authorList>
    </citation>
    <scope>NUCLEOTIDE SEQUENCE [LARGE SCALE GENOMIC DNA]</scope>
    <source>
        <strain evidence="1 2">KCTC 15736</strain>
    </source>
</reference>
<accession>A0A401LEH2</accession>
<evidence type="ECO:0000313" key="1">
    <source>
        <dbReference type="EMBL" id="GCB29930.1"/>
    </source>
</evidence>
<organism evidence="1 2">
    <name type="scientific">Anaerotignum faecicola</name>
    <dbReference type="NCBI Taxonomy" id="2358141"/>
    <lineage>
        <taxon>Bacteria</taxon>
        <taxon>Bacillati</taxon>
        <taxon>Bacillota</taxon>
        <taxon>Clostridia</taxon>
        <taxon>Lachnospirales</taxon>
        <taxon>Anaerotignaceae</taxon>
        <taxon>Anaerotignum</taxon>
    </lineage>
</organism>
<protein>
    <recommendedName>
        <fullName evidence="3">HipA-like C-terminal domain-containing protein</fullName>
    </recommendedName>
</protein>
<dbReference type="AlphaFoldDB" id="A0A401LEH2"/>
<dbReference type="Gene3D" id="1.10.1070.20">
    <property type="match status" value="1"/>
</dbReference>
<dbReference type="Proteomes" id="UP000287361">
    <property type="component" value="Unassembled WGS sequence"/>
</dbReference>
<comment type="caution">
    <text evidence="1">The sequence shown here is derived from an EMBL/GenBank/DDBJ whole genome shotgun (WGS) entry which is preliminary data.</text>
</comment>
<evidence type="ECO:0008006" key="3">
    <source>
        <dbReference type="Google" id="ProtNLM"/>
    </source>
</evidence>
<keyword evidence="2" id="KW-1185">Reference proteome</keyword>
<evidence type="ECO:0000313" key="2">
    <source>
        <dbReference type="Proteomes" id="UP000287361"/>
    </source>
</evidence>
<gene>
    <name evidence="1" type="ORF">KGMB03357_15910</name>
</gene>
<dbReference type="OrthoDB" id="9812605at2"/>
<proteinExistence type="predicted"/>
<name>A0A401LEH2_9FIRM</name>
<dbReference type="EMBL" id="BHVZ01000004">
    <property type="protein sequence ID" value="GCB29930.1"/>
    <property type="molecule type" value="Genomic_DNA"/>
</dbReference>
<sequence length="278" mass="31817">MAENNKAIKLYTGDVVAATSSKGNQEKWYDAATDCWYKLDRTGFEALAEAVTSELLQKYSNIETELGYKIVAYHIDSVEVHRNTRRASVSFNFLREGQSIQTAYHILKRALGSDYQKILAAEKTIPGRLKKIVDTIEDISGLEHFGAYLTLLFEVDALIANEDRHLNNIAILEENGKYHYCPLFDNGEGLMLDNVKYPFDVETRGLMKHLRAKPFQCRFGTVLSTARDLYGAQLKIVCSAAEVSEIAEKYLDWYQPMFRPFLKDRIVDVVLLQMKKYF</sequence>